<keyword evidence="2" id="KW-0547">Nucleotide-binding</keyword>
<dbReference type="SUPFAM" id="SSF52540">
    <property type="entry name" value="P-loop containing nucleoside triphosphate hydrolases"/>
    <property type="match status" value="1"/>
</dbReference>
<dbReference type="PROSITE" id="PS50893">
    <property type="entry name" value="ABC_TRANSPORTER_2"/>
    <property type="match status" value="1"/>
</dbReference>
<dbReference type="Proteomes" id="UP000886876">
    <property type="component" value="Unassembled WGS sequence"/>
</dbReference>
<dbReference type="PANTHER" id="PTHR42939">
    <property type="entry name" value="ABC TRANSPORTER ATP-BINDING PROTEIN ALBC-RELATED"/>
    <property type="match status" value="1"/>
</dbReference>
<dbReference type="CDD" id="cd03230">
    <property type="entry name" value="ABC_DR_subfamily_A"/>
    <property type="match status" value="1"/>
</dbReference>
<accession>A0A9D1G5Y8</accession>
<name>A0A9D1G5Y8_9FIRM</name>
<keyword evidence="1" id="KW-0813">Transport</keyword>
<evidence type="ECO:0000313" key="5">
    <source>
        <dbReference type="EMBL" id="HIS98177.1"/>
    </source>
</evidence>
<reference evidence="5" key="2">
    <citation type="journal article" date="2021" name="PeerJ">
        <title>Extensive microbial diversity within the chicken gut microbiome revealed by metagenomics and culture.</title>
        <authorList>
            <person name="Gilroy R."/>
            <person name="Ravi A."/>
            <person name="Getino M."/>
            <person name="Pursley I."/>
            <person name="Horton D.L."/>
            <person name="Alikhan N.F."/>
            <person name="Baker D."/>
            <person name="Gharbi K."/>
            <person name="Hall N."/>
            <person name="Watson M."/>
            <person name="Adriaenssens E.M."/>
            <person name="Foster-Nyarko E."/>
            <person name="Jarju S."/>
            <person name="Secka A."/>
            <person name="Antonio M."/>
            <person name="Oren A."/>
            <person name="Chaudhuri R.R."/>
            <person name="La Ragione R."/>
            <person name="Hildebrand F."/>
            <person name="Pallen M.J."/>
        </authorList>
    </citation>
    <scope>NUCLEOTIDE SEQUENCE</scope>
    <source>
        <strain evidence="5">ChiHecec3B27-6122</strain>
    </source>
</reference>
<evidence type="ECO:0000313" key="6">
    <source>
        <dbReference type="Proteomes" id="UP000886876"/>
    </source>
</evidence>
<dbReference type="InterPro" id="IPR051782">
    <property type="entry name" value="ABC_Transporter_VariousFunc"/>
</dbReference>
<evidence type="ECO:0000259" key="4">
    <source>
        <dbReference type="PROSITE" id="PS50893"/>
    </source>
</evidence>
<evidence type="ECO:0000256" key="3">
    <source>
        <dbReference type="ARBA" id="ARBA00022840"/>
    </source>
</evidence>
<dbReference type="InterPro" id="IPR027417">
    <property type="entry name" value="P-loop_NTPase"/>
</dbReference>
<gene>
    <name evidence="5" type="ORF">IAD42_09390</name>
</gene>
<dbReference type="Pfam" id="PF00005">
    <property type="entry name" value="ABC_tran"/>
    <property type="match status" value="1"/>
</dbReference>
<dbReference type="SMART" id="SM00382">
    <property type="entry name" value="AAA"/>
    <property type="match status" value="1"/>
</dbReference>
<evidence type="ECO:0000256" key="2">
    <source>
        <dbReference type="ARBA" id="ARBA00022741"/>
    </source>
</evidence>
<comment type="caution">
    <text evidence="5">The sequence shown here is derived from an EMBL/GenBank/DDBJ whole genome shotgun (WGS) entry which is preliminary data.</text>
</comment>
<proteinExistence type="predicted"/>
<sequence length="281" mass="30826">MENAIEVEGLTKHYKGFTLDGLSFSLPSGCIMGFIGENGAGKSTTIRLLLGLARPDGGSVRLLGQDPYSAGTALREQLGVVMDDCGIPETLSLRDMRRILAAGYRTFEPDKFDALAARFELPEKKPVKDYSRGMRMKLSLTAALSHDCRLLILDEATSGLDPVVRDELLDLFLEFIQDEGRSIFVSSHILSDLEKVCDYITFIHGGRLLFSEEKDALLEKYVVAKLSEAELRSLDPAKVAGVRRSAFGAEALVERSAARGLVCDPAGIEDIMLYYLRGEGK</sequence>
<evidence type="ECO:0000256" key="1">
    <source>
        <dbReference type="ARBA" id="ARBA00022448"/>
    </source>
</evidence>
<dbReference type="Gene3D" id="3.40.50.300">
    <property type="entry name" value="P-loop containing nucleotide triphosphate hydrolases"/>
    <property type="match status" value="1"/>
</dbReference>
<dbReference type="AlphaFoldDB" id="A0A9D1G5Y8"/>
<keyword evidence="3 5" id="KW-0067">ATP-binding</keyword>
<dbReference type="PANTHER" id="PTHR42939:SF3">
    <property type="entry name" value="ABC TRANSPORTER ATP-BINDING COMPONENT"/>
    <property type="match status" value="1"/>
</dbReference>
<organism evidence="5 6">
    <name type="scientific">Candidatus Scatomorpha pullistercoris</name>
    <dbReference type="NCBI Taxonomy" id="2840929"/>
    <lineage>
        <taxon>Bacteria</taxon>
        <taxon>Bacillati</taxon>
        <taxon>Bacillota</taxon>
        <taxon>Clostridia</taxon>
        <taxon>Eubacteriales</taxon>
        <taxon>Candidatus Scatomorpha</taxon>
    </lineage>
</organism>
<reference evidence="5" key="1">
    <citation type="submission" date="2020-10" db="EMBL/GenBank/DDBJ databases">
        <authorList>
            <person name="Gilroy R."/>
        </authorList>
    </citation>
    <scope>NUCLEOTIDE SEQUENCE</scope>
    <source>
        <strain evidence="5">ChiHecec3B27-6122</strain>
    </source>
</reference>
<dbReference type="InterPro" id="IPR003593">
    <property type="entry name" value="AAA+_ATPase"/>
</dbReference>
<protein>
    <submittedName>
        <fullName evidence="5">ABC transporter ATP-binding protein</fullName>
    </submittedName>
</protein>
<dbReference type="InterPro" id="IPR003439">
    <property type="entry name" value="ABC_transporter-like_ATP-bd"/>
</dbReference>
<dbReference type="EMBL" id="DVJS01000236">
    <property type="protein sequence ID" value="HIS98177.1"/>
    <property type="molecule type" value="Genomic_DNA"/>
</dbReference>
<feature type="domain" description="ABC transporter" evidence="4">
    <location>
        <begin position="5"/>
        <end position="230"/>
    </location>
</feature>
<dbReference type="GO" id="GO:0016887">
    <property type="term" value="F:ATP hydrolysis activity"/>
    <property type="evidence" value="ECO:0007669"/>
    <property type="project" value="InterPro"/>
</dbReference>
<dbReference type="GO" id="GO:0005524">
    <property type="term" value="F:ATP binding"/>
    <property type="evidence" value="ECO:0007669"/>
    <property type="project" value="UniProtKB-KW"/>
</dbReference>